<gene>
    <name evidence="1" type="ordered locus">Sthe_0713</name>
</gene>
<dbReference type="OrthoDB" id="142074at2"/>
<dbReference type="RefSeq" id="WP_012871197.1">
    <property type="nucleotide sequence ID" value="NC_013523.1"/>
</dbReference>
<reference evidence="2" key="1">
    <citation type="submission" date="2009-11" db="EMBL/GenBank/DDBJ databases">
        <title>The complete chromosome 1 of Sphaerobacter thermophilus DSM 20745.</title>
        <authorList>
            <person name="Lucas S."/>
            <person name="Copeland A."/>
            <person name="Lapidus A."/>
            <person name="Glavina del Rio T."/>
            <person name="Dalin E."/>
            <person name="Tice H."/>
            <person name="Bruce D."/>
            <person name="Goodwin L."/>
            <person name="Pitluck S."/>
            <person name="Kyrpides N."/>
            <person name="Mavromatis K."/>
            <person name="Ivanova N."/>
            <person name="Mikhailova N."/>
            <person name="LaButti K.M."/>
            <person name="Clum A."/>
            <person name="Sun H.I."/>
            <person name="Brettin T."/>
            <person name="Detter J.C."/>
            <person name="Han C."/>
            <person name="Larimer F."/>
            <person name="Land M."/>
            <person name="Hauser L."/>
            <person name="Markowitz V."/>
            <person name="Cheng J.F."/>
            <person name="Hugenholtz P."/>
            <person name="Woyke T."/>
            <person name="Wu D."/>
            <person name="Steenblock K."/>
            <person name="Schneider S."/>
            <person name="Pukall R."/>
            <person name="Goeker M."/>
            <person name="Klenk H.P."/>
            <person name="Eisen J.A."/>
        </authorList>
    </citation>
    <scope>NUCLEOTIDE SEQUENCE [LARGE SCALE GENOMIC DNA]</scope>
    <source>
        <strain evidence="2">ATCC 49802 / DSM 20745 / S 6022</strain>
    </source>
</reference>
<reference evidence="1 2" key="2">
    <citation type="journal article" date="2010" name="Stand. Genomic Sci.">
        <title>Complete genome sequence of Desulfohalobium retbaense type strain (HR(100)).</title>
        <authorList>
            <person name="Spring S."/>
            <person name="Nolan M."/>
            <person name="Lapidus A."/>
            <person name="Glavina Del Rio T."/>
            <person name="Copeland A."/>
            <person name="Tice H."/>
            <person name="Cheng J.F."/>
            <person name="Lucas S."/>
            <person name="Land M."/>
            <person name="Chen F."/>
            <person name="Bruce D."/>
            <person name="Goodwin L."/>
            <person name="Pitluck S."/>
            <person name="Ivanova N."/>
            <person name="Mavromatis K."/>
            <person name="Mikhailova N."/>
            <person name="Pati A."/>
            <person name="Chen A."/>
            <person name="Palaniappan K."/>
            <person name="Hauser L."/>
            <person name="Chang Y.J."/>
            <person name="Jeffries C.D."/>
            <person name="Munk C."/>
            <person name="Kiss H."/>
            <person name="Chain P."/>
            <person name="Han C."/>
            <person name="Brettin T."/>
            <person name="Detter J.C."/>
            <person name="Schuler E."/>
            <person name="Goker M."/>
            <person name="Rohde M."/>
            <person name="Bristow J."/>
            <person name="Eisen J.A."/>
            <person name="Markowitz V."/>
            <person name="Hugenholtz P."/>
            <person name="Kyrpides N.C."/>
            <person name="Klenk H.P."/>
        </authorList>
    </citation>
    <scope>NUCLEOTIDE SEQUENCE [LARGE SCALE GENOMIC DNA]</scope>
    <source>
        <strain evidence="2">ATCC 49802 / DSM 20745 / S 6022</strain>
    </source>
</reference>
<evidence type="ECO:0000313" key="1">
    <source>
        <dbReference type="EMBL" id="ACZ38150.1"/>
    </source>
</evidence>
<dbReference type="Proteomes" id="UP000002027">
    <property type="component" value="Chromosome 1"/>
</dbReference>
<name>D1C1N3_SPHTD</name>
<evidence type="ECO:0000313" key="2">
    <source>
        <dbReference type="Proteomes" id="UP000002027"/>
    </source>
</evidence>
<keyword evidence="2" id="KW-1185">Reference proteome</keyword>
<organism evidence="1 2">
    <name type="scientific">Sphaerobacter thermophilus (strain ATCC 49802 / DSM 20745 / KCCM 41009 / NCIMB 13125 / S 6022)</name>
    <dbReference type="NCBI Taxonomy" id="479434"/>
    <lineage>
        <taxon>Bacteria</taxon>
        <taxon>Pseudomonadati</taxon>
        <taxon>Thermomicrobiota</taxon>
        <taxon>Thermomicrobia</taxon>
        <taxon>Sphaerobacterales</taxon>
        <taxon>Sphaerobacterineae</taxon>
        <taxon>Sphaerobacteraceae</taxon>
        <taxon>Sphaerobacter</taxon>
    </lineage>
</organism>
<accession>D1C1N3</accession>
<dbReference type="eggNOG" id="ENOG502Z8JB">
    <property type="taxonomic scope" value="Bacteria"/>
</dbReference>
<dbReference type="KEGG" id="sti:Sthe_0713"/>
<dbReference type="STRING" id="479434.Sthe_0713"/>
<proteinExistence type="predicted"/>
<dbReference type="HOGENOM" id="CLU_711531_0_0_0"/>
<dbReference type="InParanoid" id="D1C1N3"/>
<sequence length="388" mass="40760">MALQVTTFEPVIVEDAVFLIERVVRTAGEVTARVNDLVEPETKLATESSEAGRTLTLHLARELGVAPNTVSRYLTKPIGSAFQAGEAVARTRRGLRVITASAPSAGTLTAVDEATGTATLAPEAPTRELPALVYGQVDTVLEGRGALIRASGARLRGTFAVGGEVWGPLKVAIDRPDRELTPDAITPDLSGAVVLGGMTLGAAAMRRLAEVSARAVIVGSVSEAEVRRVLSPSEVLPPAGVWRSLGRGRALAAGSERAPVTVFVTEGFGRWPMAAPIFDFLARREGQVASLLVPRDGAAPEAPPELYFTVATVEDDASIQRIEPADGVVARLVDPTHLGTVVTCRGGVLLERGPFGAQEVVEVEFTTGTRRRVPLANLELLTAEAQSS</sequence>
<protein>
    <submittedName>
        <fullName evidence="1">Uncharacterized protein</fullName>
    </submittedName>
</protein>
<dbReference type="EMBL" id="CP001823">
    <property type="protein sequence ID" value="ACZ38150.1"/>
    <property type="molecule type" value="Genomic_DNA"/>
</dbReference>
<dbReference type="AlphaFoldDB" id="D1C1N3"/>